<protein>
    <submittedName>
        <fullName evidence="3">Glycosyltransferase</fullName>
    </submittedName>
</protein>
<reference evidence="3 4" key="1">
    <citation type="submission" date="2018-08" db="EMBL/GenBank/DDBJ databases">
        <title>A genome reference for cultivated species of the human gut microbiota.</title>
        <authorList>
            <person name="Zou Y."/>
            <person name="Xue W."/>
            <person name="Luo G."/>
        </authorList>
    </citation>
    <scope>NUCLEOTIDE SEQUENCE [LARGE SCALE GENOMIC DNA]</scope>
    <source>
        <strain evidence="3 4">AF37-2AT</strain>
    </source>
</reference>
<evidence type="ECO:0000259" key="1">
    <source>
        <dbReference type="Pfam" id="PF00534"/>
    </source>
</evidence>
<proteinExistence type="predicted"/>
<dbReference type="CDD" id="cd03801">
    <property type="entry name" value="GT4_PimA-like"/>
    <property type="match status" value="1"/>
</dbReference>
<feature type="domain" description="Glycosyltransferase subfamily 4-like N-terminal" evidence="2">
    <location>
        <begin position="16"/>
        <end position="185"/>
    </location>
</feature>
<comment type="caution">
    <text evidence="3">The sequence shown here is derived from an EMBL/GenBank/DDBJ whole genome shotgun (WGS) entry which is preliminary data.</text>
</comment>
<keyword evidence="3" id="KW-0808">Transferase</keyword>
<gene>
    <name evidence="3" type="ORF">DW016_08095</name>
</gene>
<dbReference type="InterPro" id="IPR028098">
    <property type="entry name" value="Glyco_trans_4-like_N"/>
</dbReference>
<dbReference type="GO" id="GO:0016758">
    <property type="term" value="F:hexosyltransferase activity"/>
    <property type="evidence" value="ECO:0007669"/>
    <property type="project" value="TreeGrafter"/>
</dbReference>
<dbReference type="Gene3D" id="3.40.50.2000">
    <property type="entry name" value="Glycogen Phosphorylase B"/>
    <property type="match status" value="2"/>
</dbReference>
<feature type="domain" description="Glycosyl transferase family 1" evidence="1">
    <location>
        <begin position="190"/>
        <end position="338"/>
    </location>
</feature>
<evidence type="ECO:0000259" key="2">
    <source>
        <dbReference type="Pfam" id="PF13439"/>
    </source>
</evidence>
<dbReference type="SUPFAM" id="SSF53756">
    <property type="entry name" value="UDP-Glycosyltransferase/glycogen phosphorylase"/>
    <property type="match status" value="1"/>
</dbReference>
<dbReference type="Pfam" id="PF00534">
    <property type="entry name" value="Glycos_transf_1"/>
    <property type="match status" value="1"/>
</dbReference>
<dbReference type="OrthoDB" id="9814612at2"/>
<dbReference type="InterPro" id="IPR050194">
    <property type="entry name" value="Glycosyltransferase_grp1"/>
</dbReference>
<dbReference type="AlphaFoldDB" id="A0A3E3K179"/>
<name>A0A3E3K179_9FIRM</name>
<dbReference type="Proteomes" id="UP000261080">
    <property type="component" value="Unassembled WGS sequence"/>
</dbReference>
<dbReference type="Pfam" id="PF13439">
    <property type="entry name" value="Glyco_transf_4"/>
    <property type="match status" value="1"/>
</dbReference>
<sequence>MNICFFAHHSISGKDGASLSMINIAESLAEEGNKIYIVYPNHPQNVSKHIGIKNIYLRNYTMRRSLDDSSISTTIMYKLKEIYNNMASWFISKKLKCFGVELIHINGIDNCIGAQCALRMNIPYVWHIRQFLEEDLNCTPFNKKKMYGYMRRADQIIGISKAVCDKYKRILMKEVKLIYNGVEPEKYKLKEHAFSSKPYTMLLAGRISKEKGQMEAVKALNVLACKGIKLKLLLVGYGIDDYYNDIKNYVKQHRLEEYVRYIQYTDDLRSLRESADIGLICSVKEAFGRVTVENFFSQILCIGANTGGTAELITNEYNGILYKSGDYQDLAEKIENVICRMDKHVLAEMINRAYIEANDKFTTQRLISEVKSVYLSVTNKQ</sequence>
<dbReference type="RefSeq" id="WP_117493502.1">
    <property type="nucleotide sequence ID" value="NZ_BAABYU010000001.1"/>
</dbReference>
<dbReference type="EMBL" id="QVLX01000004">
    <property type="protein sequence ID" value="RGE86904.1"/>
    <property type="molecule type" value="Genomic_DNA"/>
</dbReference>
<dbReference type="InterPro" id="IPR001296">
    <property type="entry name" value="Glyco_trans_1"/>
</dbReference>
<evidence type="ECO:0000313" key="3">
    <source>
        <dbReference type="EMBL" id="RGE86904.1"/>
    </source>
</evidence>
<dbReference type="PANTHER" id="PTHR45947">
    <property type="entry name" value="SULFOQUINOVOSYL TRANSFERASE SQD2"/>
    <property type="match status" value="1"/>
</dbReference>
<evidence type="ECO:0000313" key="4">
    <source>
        <dbReference type="Proteomes" id="UP000261080"/>
    </source>
</evidence>
<keyword evidence="4" id="KW-1185">Reference proteome</keyword>
<dbReference type="PANTHER" id="PTHR45947:SF3">
    <property type="entry name" value="SULFOQUINOVOSYL TRANSFERASE SQD2"/>
    <property type="match status" value="1"/>
</dbReference>
<organism evidence="3 4">
    <name type="scientific">Sellimonas intestinalis</name>
    <dbReference type="NCBI Taxonomy" id="1653434"/>
    <lineage>
        <taxon>Bacteria</taxon>
        <taxon>Bacillati</taxon>
        <taxon>Bacillota</taxon>
        <taxon>Clostridia</taxon>
        <taxon>Lachnospirales</taxon>
        <taxon>Lachnospiraceae</taxon>
        <taxon>Sellimonas</taxon>
    </lineage>
</organism>
<accession>A0A3E3K179</accession>